<protein>
    <recommendedName>
        <fullName evidence="4">DUF4012 domain-containing protein</fullName>
    </recommendedName>
</protein>
<dbReference type="Pfam" id="PF13196">
    <property type="entry name" value="DUF4012"/>
    <property type="match status" value="1"/>
</dbReference>
<organism evidence="2 3">
    <name type="scientific">Candidatus Buchananbacteria bacterium CG10_big_fil_rev_8_21_14_0_10_42_9</name>
    <dbReference type="NCBI Taxonomy" id="1974526"/>
    <lineage>
        <taxon>Bacteria</taxon>
        <taxon>Candidatus Buchananiibacteriota</taxon>
    </lineage>
</organism>
<dbReference type="EMBL" id="PEZZ01000019">
    <property type="protein sequence ID" value="PIS05147.1"/>
    <property type="molecule type" value="Genomic_DNA"/>
</dbReference>
<name>A0A2H0W1H7_9BACT</name>
<reference evidence="3" key="1">
    <citation type="submission" date="2017-09" db="EMBL/GenBank/DDBJ databases">
        <title>Depth-based differentiation of microbial function through sediment-hosted aquifers and enrichment of novel symbionts in the deep terrestrial subsurface.</title>
        <authorList>
            <person name="Probst A.J."/>
            <person name="Ladd B."/>
            <person name="Jarett J.K."/>
            <person name="Geller-Mcgrath D.E."/>
            <person name="Sieber C.M.K."/>
            <person name="Emerson J.B."/>
            <person name="Anantharaman K."/>
            <person name="Thomas B.C."/>
            <person name="Malmstrom R."/>
            <person name="Stieglmeier M."/>
            <person name="Klingl A."/>
            <person name="Woyke T."/>
            <person name="Ryan C.M."/>
            <person name="Banfield J.F."/>
        </authorList>
    </citation>
    <scope>NUCLEOTIDE SEQUENCE [LARGE SCALE GENOMIC DNA]</scope>
</reference>
<evidence type="ECO:0000313" key="3">
    <source>
        <dbReference type="Proteomes" id="UP000230935"/>
    </source>
</evidence>
<keyword evidence="1" id="KW-1133">Transmembrane helix</keyword>
<dbReference type="InterPro" id="IPR025101">
    <property type="entry name" value="DUF4012"/>
</dbReference>
<evidence type="ECO:0000256" key="1">
    <source>
        <dbReference type="SAM" id="Phobius"/>
    </source>
</evidence>
<evidence type="ECO:0000313" key="2">
    <source>
        <dbReference type="EMBL" id="PIS05147.1"/>
    </source>
</evidence>
<keyword evidence="1" id="KW-0472">Membrane</keyword>
<gene>
    <name evidence="2" type="ORF">COT81_02730</name>
</gene>
<dbReference type="AlphaFoldDB" id="A0A2H0W1H7"/>
<keyword evidence="1" id="KW-0812">Transmembrane</keyword>
<evidence type="ECO:0008006" key="4">
    <source>
        <dbReference type="Google" id="ProtNLM"/>
    </source>
</evidence>
<comment type="caution">
    <text evidence="2">The sequence shown here is derived from an EMBL/GenBank/DDBJ whole genome shotgun (WGS) entry which is preliminary data.</text>
</comment>
<proteinExistence type="predicted"/>
<feature type="transmembrane region" description="Helical" evidence="1">
    <location>
        <begin position="134"/>
        <end position="154"/>
    </location>
</feature>
<sequence length="775" mass="86507">MIGKPQLIKLYKFIMDKKKFYKRKIPAWLKRKYACSSDGLPDRCYHTLAVEKFSPAVKKLALADDLLTHEIIIGGRDREDVAHVGLFEVPMTGAKPALDGLKPKVKSQEQAEDLVDDIFSAKPRWQFHFPARQSAIVFASLIILIVPIYLGTAIKNLINTRDAVAASGQSALLHLISAQLAIDQLDIIKAEREFAEAAVNFQIGQRYVQELDPVSSEALQWFPQTRNPLNEGLNLLKTGENLSLAAQEIASGVNALLNSQDDVFMGLQAFQEKLVIAQPRIAQAQASLQNLNLEVLPLPNGGNITDLEEQLPKIQKALDYFTLLSDSLLEILGHDQWQRYLLVFTNNNELRGVGGFMGSYALLDVDRGRIKNLEIPPGGTYDSQGNLMVYQASPKPLQLINPRWEFQDANWSPDFPTTAEKIRWFYEQSEGATVDGVIVITSAAVESMLNYIGPVNLAGYNTIVTSENLEEALQQNIRQARDEGSPTPKQILSDLAPLLLDQITQLDKEKMIGFLDLVHEQLKAKQIVINFSDEDLQQLALALDYGGAVKKSEADYLLIVNSNIAGGKTDQVIDRTYNLTTQVGPNGDIVNTLSLTFEHHGIKGTDIFTGVQNNNYLRVYVPLGSTLISASGFERPNSSLFESPPSYYKQDVQLASIEQTAKFDADTKTDIYQDMGKTVFGNWLRVKPGETKTVTLSYRLPFRFGEISSQGKTVHSLLWQKQSGTMADKFSAQLELPKESLILRKYPDHVIRSGNIFGYQDALKEDRFYGIIFDD</sequence>
<accession>A0A2H0W1H7</accession>
<dbReference type="Proteomes" id="UP000230935">
    <property type="component" value="Unassembled WGS sequence"/>
</dbReference>